<dbReference type="AlphaFoldDB" id="A0A6A7AGD1"/>
<name>A0A6A7AGD1_9PLEO</name>
<organism evidence="1 2">
    <name type="scientific">Ophiobolus disseminans</name>
    <dbReference type="NCBI Taxonomy" id="1469910"/>
    <lineage>
        <taxon>Eukaryota</taxon>
        <taxon>Fungi</taxon>
        <taxon>Dikarya</taxon>
        <taxon>Ascomycota</taxon>
        <taxon>Pezizomycotina</taxon>
        <taxon>Dothideomycetes</taxon>
        <taxon>Pleosporomycetidae</taxon>
        <taxon>Pleosporales</taxon>
        <taxon>Pleosporineae</taxon>
        <taxon>Phaeosphaeriaceae</taxon>
        <taxon>Ophiobolus</taxon>
    </lineage>
</organism>
<proteinExistence type="predicted"/>
<sequence length="364" mass="43077">MARNRAAAIVPSDFPDARYPFDIKFIKDPYNKGEVELEVFRELWDRKCIEVDNLPDADLRNPTHPCFARARFEGYSNDEQYEAIQPALMLASKFLADLEYIKFLTTLLFGDRVEFSRRVDRRERTEHYYEESVSRTMTAMRIKRELHGFSTKIKFFNTDRAWSAKDPARVGETFMDKDVQRCKRYPVFNADKECGKCVYCLAVKQGVCHIFQYRQYRRYDKDDLIEVYNTRGLGPTNGKRKSQLLEELEADDNTRAPCLAKPEGIEVAADRFDNIRRGLHADLKKHLVDQNREDWTYCEELRFQFGVAATLVHELTHSFWYFAQRRCWSCFKKDPWFSEEAPKQSKPECFWYSCAETRKGAYRC</sequence>
<keyword evidence="2" id="KW-1185">Reference proteome</keyword>
<evidence type="ECO:0000313" key="2">
    <source>
        <dbReference type="Proteomes" id="UP000799424"/>
    </source>
</evidence>
<reference evidence="1" key="1">
    <citation type="journal article" date="2020" name="Stud. Mycol.">
        <title>101 Dothideomycetes genomes: a test case for predicting lifestyles and emergence of pathogens.</title>
        <authorList>
            <person name="Haridas S."/>
            <person name="Albert R."/>
            <person name="Binder M."/>
            <person name="Bloem J."/>
            <person name="Labutti K."/>
            <person name="Salamov A."/>
            <person name="Andreopoulos B."/>
            <person name="Baker S."/>
            <person name="Barry K."/>
            <person name="Bills G."/>
            <person name="Bluhm B."/>
            <person name="Cannon C."/>
            <person name="Castanera R."/>
            <person name="Culley D."/>
            <person name="Daum C."/>
            <person name="Ezra D."/>
            <person name="Gonzalez J."/>
            <person name="Henrissat B."/>
            <person name="Kuo A."/>
            <person name="Liang C."/>
            <person name="Lipzen A."/>
            <person name="Lutzoni F."/>
            <person name="Magnuson J."/>
            <person name="Mondo S."/>
            <person name="Nolan M."/>
            <person name="Ohm R."/>
            <person name="Pangilinan J."/>
            <person name="Park H.-J."/>
            <person name="Ramirez L."/>
            <person name="Alfaro M."/>
            <person name="Sun H."/>
            <person name="Tritt A."/>
            <person name="Yoshinaga Y."/>
            <person name="Zwiers L.-H."/>
            <person name="Turgeon B."/>
            <person name="Goodwin S."/>
            <person name="Spatafora J."/>
            <person name="Crous P."/>
            <person name="Grigoriev I."/>
        </authorList>
    </citation>
    <scope>NUCLEOTIDE SEQUENCE</scope>
    <source>
        <strain evidence="1">CBS 113818</strain>
    </source>
</reference>
<dbReference type="EMBL" id="MU006218">
    <property type="protein sequence ID" value="KAF2831729.1"/>
    <property type="molecule type" value="Genomic_DNA"/>
</dbReference>
<gene>
    <name evidence="1" type="ORF">CC86DRAFT_402235</name>
</gene>
<dbReference type="Proteomes" id="UP000799424">
    <property type="component" value="Unassembled WGS sequence"/>
</dbReference>
<evidence type="ECO:0000313" key="1">
    <source>
        <dbReference type="EMBL" id="KAF2831729.1"/>
    </source>
</evidence>
<protein>
    <submittedName>
        <fullName evidence="1">Uncharacterized protein</fullName>
    </submittedName>
</protein>
<accession>A0A6A7AGD1</accession>
<dbReference type="OrthoDB" id="3783989at2759"/>